<dbReference type="Proteomes" id="UP000325579">
    <property type="component" value="Unassembled WGS sequence"/>
</dbReference>
<gene>
    <name evidence="2" type="ORF">BDV37DRAFT_295361</name>
</gene>
<protein>
    <recommendedName>
        <fullName evidence="4">Sushi domain-containing protein</fullName>
    </recommendedName>
</protein>
<dbReference type="RefSeq" id="XP_031939818.1">
    <property type="nucleotide sequence ID" value="XM_032089855.1"/>
</dbReference>
<keyword evidence="3" id="KW-1185">Reference proteome</keyword>
<feature type="signal peptide" evidence="1">
    <location>
        <begin position="1"/>
        <end position="21"/>
    </location>
</feature>
<feature type="chain" id="PRO_5025046120" description="Sushi domain-containing protein" evidence="1">
    <location>
        <begin position="22"/>
        <end position="112"/>
    </location>
</feature>
<dbReference type="GeneID" id="43674546"/>
<evidence type="ECO:0000256" key="1">
    <source>
        <dbReference type="SAM" id="SignalP"/>
    </source>
</evidence>
<evidence type="ECO:0000313" key="3">
    <source>
        <dbReference type="Proteomes" id="UP000325579"/>
    </source>
</evidence>
<name>A0A5N7D883_9EURO</name>
<dbReference type="EMBL" id="ML736787">
    <property type="protein sequence ID" value="KAE8402499.1"/>
    <property type="molecule type" value="Genomic_DNA"/>
</dbReference>
<organism evidence="2 3">
    <name type="scientific">Aspergillus pseudonomiae</name>
    <dbReference type="NCBI Taxonomy" id="1506151"/>
    <lineage>
        <taxon>Eukaryota</taxon>
        <taxon>Fungi</taxon>
        <taxon>Dikarya</taxon>
        <taxon>Ascomycota</taxon>
        <taxon>Pezizomycotina</taxon>
        <taxon>Eurotiomycetes</taxon>
        <taxon>Eurotiomycetidae</taxon>
        <taxon>Eurotiales</taxon>
        <taxon>Aspergillaceae</taxon>
        <taxon>Aspergillus</taxon>
        <taxon>Aspergillus subgen. Circumdati</taxon>
    </lineage>
</organism>
<evidence type="ECO:0000313" key="2">
    <source>
        <dbReference type="EMBL" id="KAE8402499.1"/>
    </source>
</evidence>
<dbReference type="AlphaFoldDB" id="A0A5N7D883"/>
<dbReference type="OrthoDB" id="4369767at2759"/>
<keyword evidence="1" id="KW-0732">Signal</keyword>
<evidence type="ECO:0008006" key="4">
    <source>
        <dbReference type="Google" id="ProtNLM"/>
    </source>
</evidence>
<proteinExistence type="predicted"/>
<sequence length="112" mass="13194">MKSPIYLLTALLPLTLSLVNAAPSAEPEDIEDSVLEDRDTCRVERRFDYFKYPCQSSDRIGTARRGDSVNFQCRYRNWYKTPKGWVREEDRPRRCRTVTPHNTYTNNDTNIM</sequence>
<accession>A0A5N7D883</accession>
<reference evidence="2 3" key="1">
    <citation type="submission" date="2019-04" db="EMBL/GenBank/DDBJ databases">
        <authorList>
            <consortium name="DOE Joint Genome Institute"/>
            <person name="Mondo S."/>
            <person name="Kjaerbolling I."/>
            <person name="Vesth T."/>
            <person name="Frisvad J.C."/>
            <person name="Nybo J.L."/>
            <person name="Theobald S."/>
            <person name="Kildgaard S."/>
            <person name="Isbrandt T."/>
            <person name="Kuo A."/>
            <person name="Sato A."/>
            <person name="Lyhne E.K."/>
            <person name="Kogle M.E."/>
            <person name="Wiebenga A."/>
            <person name="Kun R.S."/>
            <person name="Lubbers R.J."/>
            <person name="Makela M.R."/>
            <person name="Barry K."/>
            <person name="Chovatia M."/>
            <person name="Clum A."/>
            <person name="Daum C."/>
            <person name="Haridas S."/>
            <person name="He G."/>
            <person name="LaButti K."/>
            <person name="Lipzen A."/>
            <person name="Riley R."/>
            <person name="Salamov A."/>
            <person name="Simmons B.A."/>
            <person name="Magnuson J.K."/>
            <person name="Henrissat B."/>
            <person name="Mortensen U.H."/>
            <person name="Larsen T.O."/>
            <person name="Devries R.P."/>
            <person name="Grigoriev I.V."/>
            <person name="Machida M."/>
            <person name="Baker S.E."/>
            <person name="Andersen M.R."/>
            <person name="Cantor M.N."/>
            <person name="Hua S.X."/>
        </authorList>
    </citation>
    <scope>NUCLEOTIDE SEQUENCE [LARGE SCALE GENOMIC DNA]</scope>
    <source>
        <strain evidence="2 3">CBS 119388</strain>
    </source>
</reference>